<evidence type="ECO:0000259" key="5">
    <source>
        <dbReference type="Pfam" id="PF13193"/>
    </source>
</evidence>
<dbReference type="InterPro" id="IPR025110">
    <property type="entry name" value="AMP-bd_C"/>
</dbReference>
<reference evidence="6 7" key="1">
    <citation type="journal article" date="2018" name="Elife">
        <title>Discovery and characterization of a prevalent human gut bacterial enzyme sufficient for the inactivation of a family of plant toxins.</title>
        <authorList>
            <person name="Koppel N."/>
            <person name="Bisanz J.E."/>
            <person name="Pandelia M.E."/>
            <person name="Turnbaugh P.J."/>
            <person name="Balskus E.P."/>
        </authorList>
    </citation>
    <scope>NUCLEOTIDE SEQUENCE [LARGE SCALE GENOMIC DNA]</scope>
    <source>
        <strain evidence="6 7">W1 BHI 6</strain>
    </source>
</reference>
<dbReference type="CDD" id="cd05945">
    <property type="entry name" value="DltA"/>
    <property type="match status" value="1"/>
</dbReference>
<dbReference type="GO" id="GO:0044550">
    <property type="term" value="P:secondary metabolite biosynthetic process"/>
    <property type="evidence" value="ECO:0007669"/>
    <property type="project" value="TreeGrafter"/>
</dbReference>
<evidence type="ECO:0000256" key="2">
    <source>
        <dbReference type="ARBA" id="ARBA00022741"/>
    </source>
</evidence>
<evidence type="ECO:0000259" key="4">
    <source>
        <dbReference type="Pfam" id="PF00501"/>
    </source>
</evidence>
<dbReference type="PANTHER" id="PTHR45527:SF1">
    <property type="entry name" value="FATTY ACID SYNTHASE"/>
    <property type="match status" value="1"/>
</dbReference>
<dbReference type="RefSeq" id="WP_114532609.1">
    <property type="nucleotide sequence ID" value="NZ_JAQDVM010000003.1"/>
</dbReference>
<keyword evidence="1 6" id="KW-0436">Ligase</keyword>
<dbReference type="GO" id="GO:0043041">
    <property type="term" value="P:amino acid activation for nonribosomal peptide biosynthetic process"/>
    <property type="evidence" value="ECO:0007669"/>
    <property type="project" value="TreeGrafter"/>
</dbReference>
<dbReference type="PROSITE" id="PS00455">
    <property type="entry name" value="AMP_BINDING"/>
    <property type="match status" value="1"/>
</dbReference>
<feature type="domain" description="AMP-binding enzyme C-terminal" evidence="5">
    <location>
        <begin position="429"/>
        <end position="507"/>
    </location>
</feature>
<dbReference type="Gene3D" id="3.30.300.30">
    <property type="match status" value="1"/>
</dbReference>
<comment type="caution">
    <text evidence="6">The sequence shown here is derived from an EMBL/GenBank/DDBJ whole genome shotgun (WGS) entry which is preliminary data.</text>
</comment>
<dbReference type="PANTHER" id="PTHR45527">
    <property type="entry name" value="NONRIBOSOMAL PEPTIDE SYNTHETASE"/>
    <property type="match status" value="1"/>
</dbReference>
<dbReference type="GO" id="GO:0031177">
    <property type="term" value="F:phosphopantetheine binding"/>
    <property type="evidence" value="ECO:0007669"/>
    <property type="project" value="TreeGrafter"/>
</dbReference>
<evidence type="ECO:0000313" key="6">
    <source>
        <dbReference type="EMBL" id="RDB72764.1"/>
    </source>
</evidence>
<dbReference type="NCBIfam" id="TIGR01733">
    <property type="entry name" value="AA-adenyl-dom"/>
    <property type="match status" value="1"/>
</dbReference>
<sequence>MRSENEFLRAVEQQVREHPQAPAHKAPNGLTTTYAELWEASDRIAAALAARTEKRQPAVVLGHKSACMVAGFLGCLKSGHAFVPVDTEMPLTRLADILSQLGETLVVVTEDMPDALACALPESDVLDARTAVAAAGSPFVVPDRASWVTGDETQYLIFTSGSTGRPKGIEVGADNVARFMDWVCTFPVIREGGRVFLDQPPYSFDLSEYEVVGALATGGCLHAVEREETEDLRALFADLRDSGVEVWTSTPSFADLCLADRSFDEALLPDVRLFLFCGEALRRSTAAALRERFPRARIANTYGPTESTVAVTYVEIGDSELVDERPLPVGRPRPGTELRIVDPETGAPCEAGRIGEIVIVGDTVAKGYFRNPEKTAAAFFDATLVDGTPVRAYRTGDAGHLDESGMLYCDGRFDSLVKVNGFRIELADVEENLGALPLVKQAAVVPVRRRERVAYLKACVVLRERPAGSDFEIARLIKARLAERVPGYMVPRSVALVGELPLTCNGKVDRKALAEA</sequence>
<name>A0A369MKR7_EGGLN</name>
<dbReference type="NCBIfam" id="NF003417">
    <property type="entry name" value="PRK04813.1"/>
    <property type="match status" value="1"/>
</dbReference>
<dbReference type="EMBL" id="PPTU01000002">
    <property type="protein sequence ID" value="RDB72764.1"/>
    <property type="molecule type" value="Genomic_DNA"/>
</dbReference>
<organism evidence="6 7">
    <name type="scientific">Eggerthella lenta</name>
    <name type="common">Eubacterium lentum</name>
    <dbReference type="NCBI Taxonomy" id="84112"/>
    <lineage>
        <taxon>Bacteria</taxon>
        <taxon>Bacillati</taxon>
        <taxon>Actinomycetota</taxon>
        <taxon>Coriobacteriia</taxon>
        <taxon>Eggerthellales</taxon>
        <taxon>Eggerthellaceae</taxon>
        <taxon>Eggerthella</taxon>
    </lineage>
</organism>
<evidence type="ECO:0000256" key="3">
    <source>
        <dbReference type="ARBA" id="ARBA00022840"/>
    </source>
</evidence>
<dbReference type="Proteomes" id="UP000253970">
    <property type="component" value="Unassembled WGS sequence"/>
</dbReference>
<keyword evidence="3" id="KW-0067">ATP-binding</keyword>
<keyword evidence="2" id="KW-0547">Nucleotide-binding</keyword>
<dbReference type="InterPro" id="IPR020845">
    <property type="entry name" value="AMP-binding_CS"/>
</dbReference>
<dbReference type="GO" id="GO:0016874">
    <property type="term" value="F:ligase activity"/>
    <property type="evidence" value="ECO:0007669"/>
    <property type="project" value="UniProtKB-KW"/>
</dbReference>
<dbReference type="InterPro" id="IPR000873">
    <property type="entry name" value="AMP-dep_synth/lig_dom"/>
</dbReference>
<evidence type="ECO:0000313" key="7">
    <source>
        <dbReference type="Proteomes" id="UP000253970"/>
    </source>
</evidence>
<dbReference type="Pfam" id="PF13193">
    <property type="entry name" value="AMP-binding_C"/>
    <property type="match status" value="1"/>
</dbReference>
<dbReference type="InterPro" id="IPR044507">
    <property type="entry name" value="DltA-like"/>
</dbReference>
<dbReference type="AlphaFoldDB" id="A0A369MKR7"/>
<dbReference type="GO" id="GO:0005737">
    <property type="term" value="C:cytoplasm"/>
    <property type="evidence" value="ECO:0007669"/>
    <property type="project" value="TreeGrafter"/>
</dbReference>
<protein>
    <submittedName>
        <fullName evidence="6">D-alanine--poly(Phosphoribitol) ligase</fullName>
    </submittedName>
</protein>
<evidence type="ECO:0000256" key="1">
    <source>
        <dbReference type="ARBA" id="ARBA00022598"/>
    </source>
</evidence>
<proteinExistence type="predicted"/>
<dbReference type="SUPFAM" id="SSF56801">
    <property type="entry name" value="Acetyl-CoA synthetase-like"/>
    <property type="match status" value="1"/>
</dbReference>
<dbReference type="GO" id="GO:0005524">
    <property type="term" value="F:ATP binding"/>
    <property type="evidence" value="ECO:0007669"/>
    <property type="project" value="UniProtKB-KW"/>
</dbReference>
<gene>
    <name evidence="6" type="ORF">C1875_01810</name>
</gene>
<feature type="domain" description="AMP-dependent synthetase/ligase" evidence="4">
    <location>
        <begin position="12"/>
        <end position="369"/>
    </location>
</feature>
<dbReference type="InterPro" id="IPR010071">
    <property type="entry name" value="AA_adenyl_dom"/>
</dbReference>
<dbReference type="Pfam" id="PF00501">
    <property type="entry name" value="AMP-binding"/>
    <property type="match status" value="1"/>
</dbReference>
<dbReference type="Gene3D" id="3.40.50.12780">
    <property type="entry name" value="N-terminal domain of ligase-like"/>
    <property type="match status" value="1"/>
</dbReference>
<dbReference type="InterPro" id="IPR045851">
    <property type="entry name" value="AMP-bd_C_sf"/>
</dbReference>
<accession>A0A369MKR7</accession>
<dbReference type="InterPro" id="IPR042099">
    <property type="entry name" value="ANL_N_sf"/>
</dbReference>